<dbReference type="KEGG" id="cfh:C1707_17380"/>
<dbReference type="GO" id="GO:0043190">
    <property type="term" value="C:ATP-binding cassette (ABC) transporter complex"/>
    <property type="evidence" value="ECO:0007669"/>
    <property type="project" value="InterPro"/>
</dbReference>
<dbReference type="Pfam" id="PF03739">
    <property type="entry name" value="LptF_LptG"/>
    <property type="match status" value="1"/>
</dbReference>
<feature type="transmembrane region" description="Helical" evidence="6">
    <location>
        <begin position="16"/>
        <end position="36"/>
    </location>
</feature>
<sequence length="368" mass="39371">MIGVGMIERYVLRKTLASLGAALAVLGALVMLIAFVDITRNVGTRSEDAGFGQLLYLTVLQAPATLLTLTPFIFLFGTLGAFVGLNRRSELVAMRAAGVSAWRFILPAAFAAFAMGVVTVTLLNPLTSAMSARFETERDALLAGYLKNTPKGAWLRQGDDKRQIVIRARMRDTVDGAVRLRGVSFFVYDVKPDGSLVFTRRYEAAEARLEPGFWRLTGVSEATPGAGALRSESASVPSDLDERTAADRFKNPQAVAFWRLPETIARTEAAGFSATPFKMRLQQMLATPLLFAAMSVLAAAFSLRLMRLGGLAALAGSGVALGFGFFFFNELCGALGKADVLGPILAAWTPPVAALLAGLTLLCYTEDG</sequence>
<comment type="subcellular location">
    <subcellularLocation>
        <location evidence="1">Cell membrane</location>
        <topology evidence="1">Multi-pass membrane protein</topology>
    </subcellularLocation>
</comment>
<dbReference type="GO" id="GO:0055085">
    <property type="term" value="P:transmembrane transport"/>
    <property type="evidence" value="ECO:0007669"/>
    <property type="project" value="InterPro"/>
</dbReference>
<dbReference type="PANTHER" id="PTHR33529">
    <property type="entry name" value="SLR0882 PROTEIN-RELATED"/>
    <property type="match status" value="1"/>
</dbReference>
<reference evidence="8 9" key="1">
    <citation type="submission" date="2017-12" db="EMBL/GenBank/DDBJ databases">
        <title>The genome sequence of Caulobacter flavus CGMCC1 15093.</title>
        <authorList>
            <person name="Gao J."/>
            <person name="Mao X."/>
            <person name="Sun J."/>
        </authorList>
    </citation>
    <scope>NUCLEOTIDE SEQUENCE [LARGE SCALE GENOMIC DNA]</scope>
    <source>
        <strain evidence="8 9">CGMCC1 15093</strain>
    </source>
</reference>
<evidence type="ECO:0000313" key="7">
    <source>
        <dbReference type="EMBL" id="AYV47887.1"/>
    </source>
</evidence>
<dbReference type="NCBIfam" id="TIGR04408">
    <property type="entry name" value="LptG_lptG"/>
    <property type="match status" value="1"/>
</dbReference>
<dbReference type="Proteomes" id="UP000281192">
    <property type="component" value="Chromosome"/>
</dbReference>
<dbReference type="EMBL" id="PJRQ01000019">
    <property type="protein sequence ID" value="PLR16853.1"/>
    <property type="molecule type" value="Genomic_DNA"/>
</dbReference>
<keyword evidence="3 6" id="KW-0812">Transmembrane</keyword>
<evidence type="ECO:0000256" key="3">
    <source>
        <dbReference type="ARBA" id="ARBA00022692"/>
    </source>
</evidence>
<name>A0A2N5CUB2_9CAUL</name>
<gene>
    <name evidence="8" type="primary">lptG</name>
    <name evidence="7" type="ORF">C1707_17380</name>
    <name evidence="8" type="ORF">CFHF_10205</name>
</gene>
<keyword evidence="5 6" id="KW-0472">Membrane</keyword>
<dbReference type="InterPro" id="IPR030923">
    <property type="entry name" value="LptG"/>
</dbReference>
<dbReference type="PANTHER" id="PTHR33529:SF2">
    <property type="entry name" value="LIPOPOLYSACCHARIDE EXPORT SYSTEM PERMEASE PROTEIN LPTG"/>
    <property type="match status" value="1"/>
</dbReference>
<feature type="transmembrane region" description="Helical" evidence="6">
    <location>
        <begin position="308"/>
        <end position="328"/>
    </location>
</feature>
<dbReference type="OrthoDB" id="9798468at2"/>
<evidence type="ECO:0000313" key="10">
    <source>
        <dbReference type="Proteomes" id="UP000281192"/>
    </source>
</evidence>
<evidence type="ECO:0000256" key="5">
    <source>
        <dbReference type="ARBA" id="ARBA00023136"/>
    </source>
</evidence>
<proteinExistence type="predicted"/>
<evidence type="ECO:0000313" key="8">
    <source>
        <dbReference type="EMBL" id="PLR16853.1"/>
    </source>
</evidence>
<dbReference type="EMBL" id="CP026100">
    <property type="protein sequence ID" value="AYV47887.1"/>
    <property type="molecule type" value="Genomic_DNA"/>
</dbReference>
<evidence type="ECO:0000256" key="2">
    <source>
        <dbReference type="ARBA" id="ARBA00022475"/>
    </source>
</evidence>
<dbReference type="InterPro" id="IPR005495">
    <property type="entry name" value="LptG/LptF_permease"/>
</dbReference>
<feature type="transmembrane region" description="Helical" evidence="6">
    <location>
        <begin position="281"/>
        <end position="301"/>
    </location>
</feature>
<organism evidence="8 9">
    <name type="scientific">Caulobacter flavus</name>
    <dbReference type="NCBI Taxonomy" id="1679497"/>
    <lineage>
        <taxon>Bacteria</taxon>
        <taxon>Pseudomonadati</taxon>
        <taxon>Pseudomonadota</taxon>
        <taxon>Alphaproteobacteria</taxon>
        <taxon>Caulobacterales</taxon>
        <taxon>Caulobacteraceae</taxon>
        <taxon>Caulobacter</taxon>
    </lineage>
</organism>
<evidence type="ECO:0000256" key="1">
    <source>
        <dbReference type="ARBA" id="ARBA00004651"/>
    </source>
</evidence>
<evidence type="ECO:0000256" key="4">
    <source>
        <dbReference type="ARBA" id="ARBA00022989"/>
    </source>
</evidence>
<feature type="transmembrane region" description="Helical" evidence="6">
    <location>
        <begin position="340"/>
        <end position="364"/>
    </location>
</feature>
<dbReference type="Proteomes" id="UP000234483">
    <property type="component" value="Unassembled WGS sequence"/>
</dbReference>
<feature type="transmembrane region" description="Helical" evidence="6">
    <location>
        <begin position="56"/>
        <end position="83"/>
    </location>
</feature>
<evidence type="ECO:0000313" key="9">
    <source>
        <dbReference type="Proteomes" id="UP000234483"/>
    </source>
</evidence>
<reference evidence="7 10" key="2">
    <citation type="submission" date="2018-01" db="EMBL/GenBank/DDBJ databases">
        <title>Complete genome sequence of Caulobacter flavus RHGG3.</title>
        <authorList>
            <person name="Yang E."/>
        </authorList>
    </citation>
    <scope>NUCLEOTIDE SEQUENCE [LARGE SCALE GENOMIC DNA]</scope>
    <source>
        <strain evidence="7 10">RHGG3</strain>
    </source>
</reference>
<feature type="transmembrane region" description="Helical" evidence="6">
    <location>
        <begin position="104"/>
        <end position="123"/>
    </location>
</feature>
<keyword evidence="10" id="KW-1185">Reference proteome</keyword>
<evidence type="ECO:0000256" key="6">
    <source>
        <dbReference type="SAM" id="Phobius"/>
    </source>
</evidence>
<keyword evidence="2" id="KW-1003">Cell membrane</keyword>
<protein>
    <submittedName>
        <fullName evidence="8">LPS export ABC transporter permease LptG</fullName>
    </submittedName>
</protein>
<keyword evidence="4 6" id="KW-1133">Transmembrane helix</keyword>
<dbReference type="GO" id="GO:0015920">
    <property type="term" value="P:lipopolysaccharide transport"/>
    <property type="evidence" value="ECO:0007669"/>
    <property type="project" value="TreeGrafter"/>
</dbReference>
<dbReference type="AlphaFoldDB" id="A0A2N5CUB2"/>
<accession>A0A2N5CUB2</accession>